<sequence>MGAQAHSSILSRQLNVFSIPPELLASLTVRSIQAQAPEPVTGDAVSNKETKQPSAVPAAAAPSGVGFGCQACPGASFETPEDQREHFKSDWHRYNVKAKLQGKAVAAEVWDEMAEGVSSISGSASSSSSGSSQSLTTRLLNKAKITDNNKEDDDVDSDEEAELADRRRRAQLRTAVIWFTPTNPPASLGIPADTQLGVVRALLPSFDTAGDYLSELKRLQLSPPVEGEEERRITLLMVAGGHFAGMVVGLRPRGPRDKQDVKGAGELRIYKHKTFHRYTTRKKQGGSQGLNDNAKSKAVSAGAMLRRYGEQALQEEIRALLTEWQEDLELSERIFIRASTHGKKSFWGYDGAVLSKNDERIRSFPFPTRRPTQQELIRVWHELVRVKVSHLSQEALQAQDDAYIASLQPKKQATAKPVTAPEKVAVPAAPKLSAEEQALLDRQERLVDMIKKGRLDALKSFVSRYPTEVKPEALATAVTAGQEDVVRYLLTEARIDPTVALDGSKRAYDYATTKNVRNIFRRVAHDHPEWYDWQAAHVPSGLSEEAEAEQGAKKAERRRGLRDKMREREKARAEEAAAAPEPAPAPAPSSAFASLGVPTGPQKLGGRTGAEGSLAGLSPEMRMQIERERRARAAEARFGGAK</sequence>
<evidence type="ECO:0000259" key="12">
    <source>
        <dbReference type="PROSITE" id="PS52044"/>
    </source>
</evidence>
<dbReference type="InterPro" id="IPR041175">
    <property type="entry name" value="VLRF1/Vms1"/>
</dbReference>
<dbReference type="EMBL" id="CP086718">
    <property type="protein sequence ID" value="WOO83885.1"/>
    <property type="molecule type" value="Genomic_DNA"/>
</dbReference>
<gene>
    <name evidence="13" type="primary">SPCC1827.04</name>
    <name evidence="13" type="ORF">LOC62_05G007405</name>
</gene>
<dbReference type="RefSeq" id="XP_062629911.1">
    <property type="nucleotide sequence ID" value="XM_062773927.1"/>
</dbReference>
<dbReference type="GO" id="GO:0004519">
    <property type="term" value="F:endonuclease activity"/>
    <property type="evidence" value="ECO:0007669"/>
    <property type="project" value="UniProtKB-KW"/>
</dbReference>
<accession>A0AAF0YBW1</accession>
<evidence type="ECO:0000256" key="9">
    <source>
        <dbReference type="ARBA" id="ARBA00023054"/>
    </source>
</evidence>
<feature type="region of interest" description="Disordered" evidence="11">
    <location>
        <begin position="542"/>
        <end position="621"/>
    </location>
</feature>
<feature type="compositionally biased region" description="Acidic residues" evidence="11">
    <location>
        <begin position="150"/>
        <end position="162"/>
    </location>
</feature>
<keyword evidence="7 10" id="KW-0378">Hydrolase</keyword>
<proteinExistence type="inferred from homology"/>
<feature type="active site" evidence="10">
    <location>
        <position position="288"/>
    </location>
</feature>
<evidence type="ECO:0000256" key="10">
    <source>
        <dbReference type="PROSITE-ProRule" id="PRU01389"/>
    </source>
</evidence>
<keyword evidence="6 10" id="KW-0255">Endonuclease</keyword>
<evidence type="ECO:0000313" key="14">
    <source>
        <dbReference type="Proteomes" id="UP000827549"/>
    </source>
</evidence>
<dbReference type="Pfam" id="PF18826">
    <property type="entry name" value="bVLRF1"/>
    <property type="match status" value="1"/>
</dbReference>
<evidence type="ECO:0000256" key="6">
    <source>
        <dbReference type="ARBA" id="ARBA00022759"/>
    </source>
</evidence>
<comment type="similarity">
    <text evidence="2 10">Belongs to the ANKZF1/VMS1 family.</text>
</comment>
<dbReference type="PROSITE" id="PS52044">
    <property type="entry name" value="VLRF1"/>
    <property type="match status" value="1"/>
</dbReference>
<evidence type="ECO:0000256" key="2">
    <source>
        <dbReference type="ARBA" id="ARBA00009262"/>
    </source>
</evidence>
<name>A0AAF0YBW1_9TREE</name>
<evidence type="ECO:0000313" key="13">
    <source>
        <dbReference type="EMBL" id="WOO83885.1"/>
    </source>
</evidence>
<comment type="domain">
    <text evidence="10">The VLRF1 domain mediates binding to the 60S ribosomal subunit.</text>
</comment>
<evidence type="ECO:0000256" key="7">
    <source>
        <dbReference type="ARBA" id="ARBA00022801"/>
    </source>
</evidence>
<keyword evidence="9" id="KW-0175">Coiled coil</keyword>
<keyword evidence="3 10" id="KW-0963">Cytoplasm</keyword>
<dbReference type="PANTHER" id="PTHR16036:SF2">
    <property type="entry name" value="TRNA ENDONUCLEASE ANKZF1"/>
    <property type="match status" value="1"/>
</dbReference>
<dbReference type="GO" id="GO:0036503">
    <property type="term" value="P:ERAD pathway"/>
    <property type="evidence" value="ECO:0007669"/>
    <property type="project" value="TreeGrafter"/>
</dbReference>
<dbReference type="AlphaFoldDB" id="A0AAF0YBW1"/>
<dbReference type="PANTHER" id="PTHR16036">
    <property type="entry name" value="ANKYRIN REPEAT AND ZINC FINGER DOMAIN-CONTAINING PROTEIN 1"/>
    <property type="match status" value="1"/>
</dbReference>
<feature type="region of interest" description="Disordered" evidence="11">
    <location>
        <begin position="38"/>
        <end position="60"/>
    </location>
</feature>
<dbReference type="GO" id="GO:0016787">
    <property type="term" value="F:hydrolase activity"/>
    <property type="evidence" value="ECO:0007669"/>
    <property type="project" value="UniProtKB-KW"/>
</dbReference>
<evidence type="ECO:0000256" key="3">
    <source>
        <dbReference type="ARBA" id="ARBA00022490"/>
    </source>
</evidence>
<reference evidence="13" key="1">
    <citation type="submission" date="2023-10" db="EMBL/GenBank/DDBJ databases">
        <authorList>
            <person name="Noh H."/>
        </authorList>
    </citation>
    <scope>NUCLEOTIDE SEQUENCE</scope>
    <source>
        <strain evidence="13">DUCC4014</strain>
    </source>
</reference>
<keyword evidence="8" id="KW-0040">ANK repeat</keyword>
<evidence type="ECO:0000256" key="11">
    <source>
        <dbReference type="SAM" id="MobiDB-lite"/>
    </source>
</evidence>
<feature type="domain" description="VLRF1" evidence="12">
    <location>
        <begin position="229"/>
        <end position="386"/>
    </location>
</feature>
<evidence type="ECO:0000256" key="4">
    <source>
        <dbReference type="ARBA" id="ARBA00022722"/>
    </source>
</evidence>
<dbReference type="Proteomes" id="UP000827549">
    <property type="component" value="Chromosome 5"/>
</dbReference>
<evidence type="ECO:0000256" key="1">
    <source>
        <dbReference type="ARBA" id="ARBA00004496"/>
    </source>
</evidence>
<organism evidence="13 14">
    <name type="scientific">Vanrija pseudolonga</name>
    <dbReference type="NCBI Taxonomy" id="143232"/>
    <lineage>
        <taxon>Eukaryota</taxon>
        <taxon>Fungi</taxon>
        <taxon>Dikarya</taxon>
        <taxon>Basidiomycota</taxon>
        <taxon>Agaricomycotina</taxon>
        <taxon>Tremellomycetes</taxon>
        <taxon>Trichosporonales</taxon>
        <taxon>Trichosporonaceae</taxon>
        <taxon>Vanrija</taxon>
    </lineage>
</organism>
<protein>
    <submittedName>
        <fullName evidence="13">VMS1</fullName>
    </submittedName>
</protein>
<keyword evidence="14" id="KW-1185">Reference proteome</keyword>
<keyword evidence="4 10" id="KW-0540">Nuclease</keyword>
<evidence type="ECO:0000256" key="5">
    <source>
        <dbReference type="ARBA" id="ARBA00022737"/>
    </source>
</evidence>
<dbReference type="InterPro" id="IPR047139">
    <property type="entry name" value="ANKZ1/VMS1"/>
</dbReference>
<keyword evidence="5" id="KW-0677">Repeat</keyword>
<dbReference type="GO" id="GO:0005737">
    <property type="term" value="C:cytoplasm"/>
    <property type="evidence" value="ECO:0007669"/>
    <property type="project" value="UniProtKB-SubCell"/>
</dbReference>
<dbReference type="GeneID" id="87810578"/>
<evidence type="ECO:0000256" key="8">
    <source>
        <dbReference type="ARBA" id="ARBA00023043"/>
    </source>
</evidence>
<feature type="compositionally biased region" description="Basic and acidic residues" evidence="11">
    <location>
        <begin position="562"/>
        <end position="575"/>
    </location>
</feature>
<comment type="subcellular location">
    <subcellularLocation>
        <location evidence="1">Cytoplasm</location>
    </subcellularLocation>
</comment>
<feature type="region of interest" description="Disordered" evidence="11">
    <location>
        <begin position="142"/>
        <end position="162"/>
    </location>
</feature>